<dbReference type="GO" id="GO:0006635">
    <property type="term" value="P:fatty acid beta-oxidation"/>
    <property type="evidence" value="ECO:0007669"/>
    <property type="project" value="TreeGrafter"/>
</dbReference>
<evidence type="ECO:0000256" key="2">
    <source>
        <dbReference type="ARBA" id="ARBA00023239"/>
    </source>
</evidence>
<dbReference type="Proteomes" id="UP000053328">
    <property type="component" value="Unassembled WGS sequence"/>
</dbReference>
<evidence type="ECO:0000313" key="4">
    <source>
        <dbReference type="EMBL" id="KIW21139.1"/>
    </source>
</evidence>
<evidence type="ECO:0000313" key="5">
    <source>
        <dbReference type="Proteomes" id="UP000053328"/>
    </source>
</evidence>
<dbReference type="STRING" id="91928.A0A0D2CCC2"/>
<dbReference type="Gene3D" id="3.90.226.10">
    <property type="entry name" value="2-enoyl-CoA Hydratase, Chain A, domain 1"/>
    <property type="match status" value="1"/>
</dbReference>
<dbReference type="HOGENOM" id="CLU_009834_7_6_1"/>
<dbReference type="PROSITE" id="PS00166">
    <property type="entry name" value="ENOYL_COA_HYDRATASE"/>
    <property type="match status" value="1"/>
</dbReference>
<dbReference type="InterPro" id="IPR018376">
    <property type="entry name" value="Enoyl-CoA_hyd/isom_CS"/>
</dbReference>
<dbReference type="PANTHER" id="PTHR11941">
    <property type="entry name" value="ENOYL-COA HYDRATASE-RELATED"/>
    <property type="match status" value="1"/>
</dbReference>
<protein>
    <recommendedName>
        <fullName evidence="6">Enoyl-CoA hydratase</fullName>
    </recommendedName>
</protein>
<dbReference type="Pfam" id="PF00378">
    <property type="entry name" value="ECH_1"/>
    <property type="match status" value="1"/>
</dbReference>
<dbReference type="CDD" id="cd06558">
    <property type="entry name" value="crotonase-like"/>
    <property type="match status" value="1"/>
</dbReference>
<keyword evidence="2" id="KW-0456">Lyase</keyword>
<dbReference type="PANTHER" id="PTHR11941:SF68">
    <property type="entry name" value="CARNITINYL-COA DEHYDRATASE"/>
    <property type="match status" value="1"/>
</dbReference>
<dbReference type="Gene3D" id="1.10.12.10">
    <property type="entry name" value="Lyase 2-enoyl-coa Hydratase, Chain A, domain 2"/>
    <property type="match status" value="1"/>
</dbReference>
<evidence type="ECO:0000256" key="1">
    <source>
        <dbReference type="ARBA" id="ARBA00005254"/>
    </source>
</evidence>
<organism evidence="4 5">
    <name type="scientific">Exophiala spinifera</name>
    <dbReference type="NCBI Taxonomy" id="91928"/>
    <lineage>
        <taxon>Eukaryota</taxon>
        <taxon>Fungi</taxon>
        <taxon>Dikarya</taxon>
        <taxon>Ascomycota</taxon>
        <taxon>Pezizomycotina</taxon>
        <taxon>Eurotiomycetes</taxon>
        <taxon>Chaetothyriomycetidae</taxon>
        <taxon>Chaetothyriales</taxon>
        <taxon>Herpotrichiellaceae</taxon>
        <taxon>Exophiala</taxon>
    </lineage>
</organism>
<evidence type="ECO:0000256" key="3">
    <source>
        <dbReference type="RuleBase" id="RU003707"/>
    </source>
</evidence>
<dbReference type="AlphaFoldDB" id="A0A0D2CCC2"/>
<dbReference type="RefSeq" id="XP_016241355.1">
    <property type="nucleotide sequence ID" value="XM_016376079.1"/>
</dbReference>
<keyword evidence="5" id="KW-1185">Reference proteome</keyword>
<dbReference type="InterPro" id="IPR014748">
    <property type="entry name" value="Enoyl-CoA_hydra_C"/>
</dbReference>
<evidence type="ECO:0008006" key="6">
    <source>
        <dbReference type="Google" id="ProtNLM"/>
    </source>
</evidence>
<dbReference type="GO" id="GO:0005739">
    <property type="term" value="C:mitochondrion"/>
    <property type="evidence" value="ECO:0007669"/>
    <property type="project" value="TreeGrafter"/>
</dbReference>
<comment type="similarity">
    <text evidence="1 3">Belongs to the enoyl-CoA hydratase/isomerase family.</text>
</comment>
<dbReference type="EMBL" id="KN847492">
    <property type="protein sequence ID" value="KIW21139.1"/>
    <property type="molecule type" value="Genomic_DNA"/>
</dbReference>
<dbReference type="InterPro" id="IPR029045">
    <property type="entry name" value="ClpP/crotonase-like_dom_sf"/>
</dbReference>
<accession>A0A0D2CCC2</accession>
<dbReference type="GeneID" id="27328802"/>
<gene>
    <name evidence="4" type="ORF">PV08_01719</name>
</gene>
<reference evidence="4 5" key="1">
    <citation type="submission" date="2015-01" db="EMBL/GenBank/DDBJ databases">
        <title>The Genome Sequence of Exophiala spinifera CBS89968.</title>
        <authorList>
            <consortium name="The Broad Institute Genomics Platform"/>
            <person name="Cuomo C."/>
            <person name="de Hoog S."/>
            <person name="Gorbushina A."/>
            <person name="Stielow B."/>
            <person name="Teixiera M."/>
            <person name="Abouelleil A."/>
            <person name="Chapman S.B."/>
            <person name="Priest M."/>
            <person name="Young S.K."/>
            <person name="Wortman J."/>
            <person name="Nusbaum C."/>
            <person name="Birren B."/>
        </authorList>
    </citation>
    <scope>NUCLEOTIDE SEQUENCE [LARGE SCALE GENOMIC DNA]</scope>
    <source>
        <strain evidence="4 5">CBS 89968</strain>
    </source>
</reference>
<dbReference type="GO" id="GO:0016829">
    <property type="term" value="F:lyase activity"/>
    <property type="evidence" value="ECO:0007669"/>
    <property type="project" value="UniProtKB-KW"/>
</dbReference>
<dbReference type="OrthoDB" id="2139957at2759"/>
<sequence length="282" mass="30629">MSSTSTTLPPPPPDPSVSLSYPAPHVLLVTITRERQMNSIPYAVHWYLHRVFEWFDREPTLRAAVITGSGPKAFCAGQDLIELGTRDPKEIEEKPYLSMHPPSGFAGVSRRVGKKPIIAAVNGFALGGGFEIVLNCDMTVASPTATFGLPEALRGIYAGAGGLPRLVRNVGLPLASEISMTGRFLTAKEALQFNLINHVSSSQSTVVDEAVKLAEKVANISPDAIIVTRAALRETWETASVERAYQLVQDKMARGLHEGENSKEGLAAFREKRKPVWKASKL</sequence>
<name>A0A0D2CCC2_9EURO</name>
<dbReference type="InterPro" id="IPR001753">
    <property type="entry name" value="Enoyl-CoA_hydra/iso"/>
</dbReference>
<dbReference type="SUPFAM" id="SSF52096">
    <property type="entry name" value="ClpP/crotonase"/>
    <property type="match status" value="1"/>
</dbReference>
<dbReference type="VEuPathDB" id="FungiDB:PV08_01719"/>
<proteinExistence type="inferred from homology"/>